<evidence type="ECO:0000313" key="3">
    <source>
        <dbReference type="Proteomes" id="UP000054270"/>
    </source>
</evidence>
<evidence type="ECO:0000313" key="2">
    <source>
        <dbReference type="EMBL" id="KJA19651.1"/>
    </source>
</evidence>
<feature type="region of interest" description="Disordered" evidence="1">
    <location>
        <begin position="29"/>
        <end position="53"/>
    </location>
</feature>
<dbReference type="AlphaFoldDB" id="A0A0D2NSS0"/>
<feature type="region of interest" description="Disordered" evidence="1">
    <location>
        <begin position="75"/>
        <end position="137"/>
    </location>
</feature>
<sequence length="321" mass="35351">MEEGAKLSHDLTAVSALQKTIHAKTALPTAPTVSSTLSSASCEPPTPHSSINFDTDAARTTSAIAAQSKRDKVVDAEITDNDNLPTLPSQRPHTYILSSSSEDNAPAKKKHASTSKSRSKAAPATPLSDSEESDTTPAIAKLQSKSWDWNLFFSPPARMAGASKPVAYNTCYQRPQRSKMKQKRLLKQLSNSPASSRTLKSERLKSELFHTLMHYSNKWLLNGSLLLTSCLAHIVNLATQVLLRTYSHAKHFSPEDESLHDMEVTGYIRDEVGLIQGITVKAHSSSKWKEHLYALQIDAGVVPHVLLLDMKFLNEFIYQMG</sequence>
<keyword evidence="3" id="KW-1185">Reference proteome</keyword>
<feature type="compositionally biased region" description="Basic residues" evidence="1">
    <location>
        <begin position="107"/>
        <end position="119"/>
    </location>
</feature>
<reference evidence="3" key="1">
    <citation type="submission" date="2014-04" db="EMBL/GenBank/DDBJ databases">
        <title>Evolutionary Origins and Diversification of the Mycorrhizal Mutualists.</title>
        <authorList>
            <consortium name="DOE Joint Genome Institute"/>
            <consortium name="Mycorrhizal Genomics Consortium"/>
            <person name="Kohler A."/>
            <person name="Kuo A."/>
            <person name="Nagy L.G."/>
            <person name="Floudas D."/>
            <person name="Copeland A."/>
            <person name="Barry K.W."/>
            <person name="Cichocki N."/>
            <person name="Veneault-Fourrey C."/>
            <person name="LaButti K."/>
            <person name="Lindquist E.A."/>
            <person name="Lipzen A."/>
            <person name="Lundell T."/>
            <person name="Morin E."/>
            <person name="Murat C."/>
            <person name="Riley R."/>
            <person name="Ohm R."/>
            <person name="Sun H."/>
            <person name="Tunlid A."/>
            <person name="Henrissat B."/>
            <person name="Grigoriev I.V."/>
            <person name="Hibbett D.S."/>
            <person name="Martin F."/>
        </authorList>
    </citation>
    <scope>NUCLEOTIDE SEQUENCE [LARGE SCALE GENOMIC DNA]</scope>
    <source>
        <strain evidence="3">FD-334 SS-4</strain>
    </source>
</reference>
<feature type="compositionally biased region" description="Polar residues" evidence="1">
    <location>
        <begin position="81"/>
        <end position="103"/>
    </location>
</feature>
<dbReference type="Proteomes" id="UP000054270">
    <property type="component" value="Unassembled WGS sequence"/>
</dbReference>
<proteinExistence type="predicted"/>
<dbReference type="OrthoDB" id="2690041at2759"/>
<feature type="compositionally biased region" description="Polar residues" evidence="1">
    <location>
        <begin position="31"/>
        <end position="41"/>
    </location>
</feature>
<organism evidence="2 3">
    <name type="scientific">Hypholoma sublateritium (strain FD-334 SS-4)</name>
    <dbReference type="NCBI Taxonomy" id="945553"/>
    <lineage>
        <taxon>Eukaryota</taxon>
        <taxon>Fungi</taxon>
        <taxon>Dikarya</taxon>
        <taxon>Basidiomycota</taxon>
        <taxon>Agaricomycotina</taxon>
        <taxon>Agaricomycetes</taxon>
        <taxon>Agaricomycetidae</taxon>
        <taxon>Agaricales</taxon>
        <taxon>Agaricineae</taxon>
        <taxon>Strophariaceae</taxon>
        <taxon>Hypholoma</taxon>
    </lineage>
</organism>
<gene>
    <name evidence="2" type="ORF">HYPSUDRAFT_56504</name>
</gene>
<feature type="region of interest" description="Disordered" evidence="1">
    <location>
        <begin position="174"/>
        <end position="197"/>
    </location>
</feature>
<feature type="compositionally biased region" description="Polar residues" evidence="1">
    <location>
        <begin position="188"/>
        <end position="197"/>
    </location>
</feature>
<dbReference type="EMBL" id="KN817575">
    <property type="protein sequence ID" value="KJA19651.1"/>
    <property type="molecule type" value="Genomic_DNA"/>
</dbReference>
<feature type="compositionally biased region" description="Basic residues" evidence="1">
    <location>
        <begin position="176"/>
        <end position="186"/>
    </location>
</feature>
<accession>A0A0D2NSS0</accession>
<name>A0A0D2NSS0_HYPSF</name>
<protein>
    <submittedName>
        <fullName evidence="2">Uncharacterized protein</fullName>
    </submittedName>
</protein>
<evidence type="ECO:0000256" key="1">
    <source>
        <dbReference type="SAM" id="MobiDB-lite"/>
    </source>
</evidence>